<organism evidence="2 3">
    <name type="scientific">Runella rosea</name>
    <dbReference type="NCBI Taxonomy" id="2259595"/>
    <lineage>
        <taxon>Bacteria</taxon>
        <taxon>Pseudomonadati</taxon>
        <taxon>Bacteroidota</taxon>
        <taxon>Cytophagia</taxon>
        <taxon>Cytophagales</taxon>
        <taxon>Spirosomataceae</taxon>
        <taxon>Runella</taxon>
    </lineage>
</organism>
<evidence type="ECO:0000313" key="3">
    <source>
        <dbReference type="Proteomes" id="UP000251993"/>
    </source>
</evidence>
<keyword evidence="1" id="KW-1133">Transmembrane helix</keyword>
<evidence type="ECO:0000313" key="2">
    <source>
        <dbReference type="EMBL" id="AXE21824.1"/>
    </source>
</evidence>
<dbReference type="KEGG" id="run:DR864_28555"/>
<accession>A0A344TT53</accession>
<keyword evidence="1" id="KW-0472">Membrane</keyword>
<reference evidence="2 3" key="1">
    <citation type="submission" date="2018-07" db="EMBL/GenBank/DDBJ databases">
        <title>Genome sequencing of Runella.</title>
        <authorList>
            <person name="Baek M.-G."/>
            <person name="Yi H."/>
        </authorList>
    </citation>
    <scope>NUCLEOTIDE SEQUENCE [LARGE SCALE GENOMIC DNA]</scope>
    <source>
        <strain evidence="2 3">HYN0085</strain>
        <plasmid evidence="2 3">unnamed1</plasmid>
    </source>
</reference>
<name>A0A344TT53_9BACT</name>
<proteinExistence type="predicted"/>
<keyword evidence="2" id="KW-0614">Plasmid</keyword>
<keyword evidence="1" id="KW-0812">Transmembrane</keyword>
<gene>
    <name evidence="2" type="ORF">DR864_28555</name>
</gene>
<dbReference type="EMBL" id="CP030851">
    <property type="protein sequence ID" value="AXE21824.1"/>
    <property type="molecule type" value="Genomic_DNA"/>
</dbReference>
<protein>
    <submittedName>
        <fullName evidence="2">Uncharacterized protein</fullName>
    </submittedName>
</protein>
<evidence type="ECO:0000256" key="1">
    <source>
        <dbReference type="SAM" id="Phobius"/>
    </source>
</evidence>
<dbReference type="RefSeq" id="WP_114070565.1">
    <property type="nucleotide sequence ID" value="NZ_CP030851.1"/>
</dbReference>
<sequence>MNKPGLFIGISILSVMCIALLFFVLGKKSDASPYPLTVSPSEELQFLANVNALDTLYTQLQKAAYSKDISKTAEVNVRWDKQRDEFLASYKSNTILSKLSNQVLNNYRQRVKVLKDIYRTKSASLSEAEQLKSAIQTEEVKKSELKTENQMIKQALLTL</sequence>
<feature type="transmembrane region" description="Helical" evidence="1">
    <location>
        <begin position="6"/>
        <end position="25"/>
    </location>
</feature>
<keyword evidence="3" id="KW-1185">Reference proteome</keyword>
<geneLocation type="plasmid" evidence="2 3">
    <name>unnamed1</name>
</geneLocation>
<dbReference type="AlphaFoldDB" id="A0A344TT53"/>
<dbReference type="Proteomes" id="UP000251993">
    <property type="component" value="Plasmid unnamed1"/>
</dbReference>